<evidence type="ECO:0000313" key="3">
    <source>
        <dbReference type="EMBL" id="TDY63982.1"/>
    </source>
</evidence>
<keyword evidence="1" id="KW-1133">Transmembrane helix</keyword>
<accession>A0A4R8MI08</accession>
<protein>
    <recommendedName>
        <fullName evidence="6">Phage holin family protein</fullName>
    </recommendedName>
</protein>
<dbReference type="Proteomes" id="UP000029644">
    <property type="component" value="Unassembled WGS sequence"/>
</dbReference>
<evidence type="ECO:0000313" key="4">
    <source>
        <dbReference type="Proteomes" id="UP000029644"/>
    </source>
</evidence>
<dbReference type="EMBL" id="BBNQ01000003">
    <property type="protein sequence ID" value="GAL61516.1"/>
    <property type="molecule type" value="Genomic_DNA"/>
</dbReference>
<dbReference type="RefSeq" id="WP_042503383.1">
    <property type="nucleotide sequence ID" value="NZ_BBNQ01000003.1"/>
</dbReference>
<keyword evidence="1" id="KW-0472">Membrane</keyword>
<dbReference type="AlphaFoldDB" id="A0A090V9Q8"/>
<evidence type="ECO:0008006" key="6">
    <source>
        <dbReference type="Google" id="ProtNLM"/>
    </source>
</evidence>
<organism evidence="2 4">
    <name type="scientific">Algibacter lectus</name>
    <dbReference type="NCBI Taxonomy" id="221126"/>
    <lineage>
        <taxon>Bacteria</taxon>
        <taxon>Pseudomonadati</taxon>
        <taxon>Bacteroidota</taxon>
        <taxon>Flavobacteriia</taxon>
        <taxon>Flavobacteriales</taxon>
        <taxon>Flavobacteriaceae</taxon>
        <taxon>Algibacter</taxon>
    </lineage>
</organism>
<reference evidence="3 5" key="2">
    <citation type="submission" date="2019-03" db="EMBL/GenBank/DDBJ databases">
        <title>Genomic Encyclopedia of Type Strains, Phase III (KMG-III): the genomes of soil and plant-associated and newly described type strains.</title>
        <authorList>
            <person name="Whitman W."/>
        </authorList>
    </citation>
    <scope>NUCLEOTIDE SEQUENCE [LARGE SCALE GENOMIC DNA]</scope>
    <source>
        <strain evidence="3 5">CECT 8301</strain>
    </source>
</reference>
<keyword evidence="1" id="KW-0812">Transmembrane</keyword>
<sequence length="115" mass="12543">MGIIEALDETSSKAVKTGEDYVQTSKNYFELKVFQQLAILSTAGIKLAIYAILCTLGLIFLAVAGAAALSSYFESAALGYLCIAGVFFVLIGIVYLLRKKIENNVIKKLSENYFD</sequence>
<accession>A0A090V9Q8</accession>
<evidence type="ECO:0000313" key="5">
    <source>
        <dbReference type="Proteomes" id="UP000294824"/>
    </source>
</evidence>
<feature type="transmembrane region" description="Helical" evidence="1">
    <location>
        <begin position="47"/>
        <end position="72"/>
    </location>
</feature>
<dbReference type="EMBL" id="SORL01000007">
    <property type="protein sequence ID" value="TDY63982.1"/>
    <property type="molecule type" value="Genomic_DNA"/>
</dbReference>
<feature type="transmembrane region" description="Helical" evidence="1">
    <location>
        <begin position="78"/>
        <end position="97"/>
    </location>
</feature>
<keyword evidence="5" id="KW-1185">Reference proteome</keyword>
<gene>
    <name evidence="3" type="ORF">DFQ06_0881</name>
    <name evidence="2" type="ORF">JCM19300_1339</name>
</gene>
<evidence type="ECO:0000256" key="1">
    <source>
        <dbReference type="SAM" id="Phobius"/>
    </source>
</evidence>
<dbReference type="Proteomes" id="UP000294824">
    <property type="component" value="Unassembled WGS sequence"/>
</dbReference>
<reference evidence="2 4" key="1">
    <citation type="journal article" date="2014" name="Genome Announc.">
        <title>Draft Genome Sequences of Marine Flavobacterium Algibacter lectus Strains SS8 and NR4.</title>
        <authorList>
            <person name="Takatani N."/>
            <person name="Nakanishi M."/>
            <person name="Meirelles P."/>
            <person name="Mino S."/>
            <person name="Suda W."/>
            <person name="Oshima K."/>
            <person name="Hattori M."/>
            <person name="Ohkuma M."/>
            <person name="Hosokawa M."/>
            <person name="Miyashita K."/>
            <person name="Thompson F.L."/>
            <person name="Niwa A."/>
            <person name="Sawabe T."/>
            <person name="Sawabe T."/>
        </authorList>
    </citation>
    <scope>NUCLEOTIDE SEQUENCE [LARGE SCALE GENOMIC DNA]</scope>
    <source>
        <strain evidence="2 4">JCM 19300</strain>
    </source>
</reference>
<dbReference type="OrthoDB" id="1202744at2"/>
<evidence type="ECO:0000313" key="2">
    <source>
        <dbReference type="EMBL" id="GAL61516.1"/>
    </source>
</evidence>
<comment type="caution">
    <text evidence="2">The sequence shown here is derived from an EMBL/GenBank/DDBJ whole genome shotgun (WGS) entry which is preliminary data.</text>
</comment>
<proteinExistence type="predicted"/>
<name>A0A090V9Q8_9FLAO</name>